<feature type="region of interest" description="Disordered" evidence="1">
    <location>
        <begin position="1"/>
        <end position="21"/>
    </location>
</feature>
<proteinExistence type="predicted"/>
<evidence type="ECO:0000313" key="2">
    <source>
        <dbReference type="EMBL" id="CAG5163645.1"/>
    </source>
</evidence>
<dbReference type="OrthoDB" id="10066232at2759"/>
<reference evidence="2" key="1">
    <citation type="submission" date="2021-05" db="EMBL/GenBank/DDBJ databases">
        <authorList>
            <person name="Stam R."/>
        </authorList>
    </citation>
    <scope>NUCLEOTIDE SEQUENCE</scope>
    <source>
        <strain evidence="2">CS162</strain>
    </source>
</reference>
<dbReference type="AlphaFoldDB" id="A0A8J2I4E0"/>
<gene>
    <name evidence="2" type="ORF">ALTATR162_LOCUS6513</name>
</gene>
<dbReference type="Proteomes" id="UP000676310">
    <property type="component" value="Unassembled WGS sequence"/>
</dbReference>
<evidence type="ECO:0000256" key="1">
    <source>
        <dbReference type="SAM" id="MobiDB-lite"/>
    </source>
</evidence>
<sequence length="327" mass="37581">MGYHDVAGHGKQRTSQGNEMQIPPQANVLAAASHVRRLFESKKFTYAIMGELAMLCLGYKCEIRDVFIAYDDKDYNRIKKKLEADRRVRLPEGMNPLFPSKMVVQTGPSFLDTGCTRPATIEVYLVPSGSYETPSNGTLAKNLVLLSLRADGVLRTFQGLNMIYLVRTLLHFCQIRGLAWEPRNGIHFLCQHYGDQLQSIRSQLNLDSIERNFLRTGENLHQPPYWPLRQQKEITLGRSPLLGHREPKESLAPHYRTSYVHQSPRRSNHLNRVRHTRPRRSWSILDFLPIQREIHGLGTEYPVPQAADILVPQILSLDPTHKFSHRM</sequence>
<protein>
    <submittedName>
        <fullName evidence="2">Uncharacterized protein</fullName>
    </submittedName>
</protein>
<organism evidence="2 3">
    <name type="scientific">Alternaria atra</name>
    <dbReference type="NCBI Taxonomy" id="119953"/>
    <lineage>
        <taxon>Eukaryota</taxon>
        <taxon>Fungi</taxon>
        <taxon>Dikarya</taxon>
        <taxon>Ascomycota</taxon>
        <taxon>Pezizomycotina</taxon>
        <taxon>Dothideomycetes</taxon>
        <taxon>Pleosporomycetidae</taxon>
        <taxon>Pleosporales</taxon>
        <taxon>Pleosporineae</taxon>
        <taxon>Pleosporaceae</taxon>
        <taxon>Alternaria</taxon>
        <taxon>Alternaria sect. Ulocladioides</taxon>
    </lineage>
</organism>
<keyword evidence="3" id="KW-1185">Reference proteome</keyword>
<dbReference type="EMBL" id="CAJRGZ010000019">
    <property type="protein sequence ID" value="CAG5163645.1"/>
    <property type="molecule type" value="Genomic_DNA"/>
</dbReference>
<dbReference type="GeneID" id="67018411"/>
<accession>A0A8J2I4E0</accession>
<evidence type="ECO:0000313" key="3">
    <source>
        <dbReference type="Proteomes" id="UP000676310"/>
    </source>
</evidence>
<dbReference type="RefSeq" id="XP_043170070.1">
    <property type="nucleotide sequence ID" value="XM_043314135.1"/>
</dbReference>
<name>A0A8J2I4E0_9PLEO</name>
<comment type="caution">
    <text evidence="2">The sequence shown here is derived from an EMBL/GenBank/DDBJ whole genome shotgun (WGS) entry which is preliminary data.</text>
</comment>